<evidence type="ECO:0000313" key="3">
    <source>
        <dbReference type="Proteomes" id="UP000831804"/>
    </source>
</evidence>
<gene>
    <name evidence="2" type="primary">dbp</name>
    <name evidence="2" type="ORF">DijuNPV-ORF-118</name>
</gene>
<dbReference type="RefSeq" id="YP_010799870.1">
    <property type="nucleotide sequence ID" value="NC_076692.1"/>
</dbReference>
<feature type="compositionally biased region" description="Basic and acidic residues" evidence="1">
    <location>
        <begin position="7"/>
        <end position="22"/>
    </location>
</feature>
<reference evidence="2" key="1">
    <citation type="journal article" date="2019" name="Viruses">
        <title>A Nymphalid-Infecting Group I Alphabaculovirus Isolated from the Major Passion Fruit Caterpillar Pest Dione juno juno (Lepidoptera: Nymphalidae).</title>
        <authorList>
            <person name="Ribeiro B.M."/>
            <person name="Dos Santos E.R."/>
            <person name="Trentin L.B."/>
            <person name="da Silva L.A."/>
            <person name="de Melo F.L."/>
            <person name="Kitajima E.W."/>
            <person name="Ardisson-Araujo D.M.P."/>
        </authorList>
    </citation>
    <scope>NUCLEOTIDE SEQUENCE</scope>
    <source>
        <strain evidence="2">Araguari-MG</strain>
    </source>
</reference>
<evidence type="ECO:0000256" key="1">
    <source>
        <dbReference type="SAM" id="MobiDB-lite"/>
    </source>
</evidence>
<organism evidence="2 3">
    <name type="scientific">Dione juno nucleopolyhedrovirus</name>
    <dbReference type="NCBI Taxonomy" id="2594175"/>
    <lineage>
        <taxon>Viruses</taxon>
        <taxon>Viruses incertae sedis</taxon>
        <taxon>Naldaviricetes</taxon>
        <taxon>Lefavirales</taxon>
        <taxon>Baculoviridae</taxon>
        <taxon>Alphabaculovirus</taxon>
        <taxon>Alphabaculovirus dijunonis</taxon>
    </lineage>
</organism>
<evidence type="ECO:0000313" key="2">
    <source>
        <dbReference type="EMBL" id="QDL57060.1"/>
    </source>
</evidence>
<sequence length="302" mass="35004">MATKRAHPVEDSDASDSKRASHETQLLPYNNSGFTMQIENNGTLRRFTPVNTMQTQHNMNWQTMVLINCQALDFSAINHHYSDLQYLKDKFTELQGLSNYYEWRKQERPEDKVCIMEPAVGKCTYTIGLRVKGRPNGFAISEFGSVHRSKSTYGQFLSTTWSAIHEHNNVFGKIMDNYYKYEFPLKLESSVCIHLPEKEHEREARARQFLWVRRENNPELYATGQLERPLEVAPMTLSEFDRLFELNKTDGPSQEIPVLVCGRIDGVKYGKEIQMTDVSGRKFSEKPYSLAFKPVLYLIIEP</sequence>
<dbReference type="GeneID" id="80538312"/>
<feature type="region of interest" description="Disordered" evidence="1">
    <location>
        <begin position="1"/>
        <end position="25"/>
    </location>
</feature>
<protein>
    <submittedName>
        <fullName evidence="2">DBP</fullName>
    </submittedName>
</protein>
<proteinExistence type="predicted"/>
<keyword evidence="3" id="KW-1185">Reference proteome</keyword>
<name>A0AAE6H3D3_9ABAC</name>
<dbReference type="Pfam" id="PF04786">
    <property type="entry name" value="Baculo_DNA_bind"/>
    <property type="match status" value="1"/>
</dbReference>
<dbReference type="InterPro" id="IPR006871">
    <property type="entry name" value="ssDNA-bd_baculovirus"/>
</dbReference>
<dbReference type="Proteomes" id="UP000831804">
    <property type="component" value="Segment"/>
</dbReference>
<dbReference type="EMBL" id="MK558262">
    <property type="protein sequence ID" value="QDL57060.1"/>
    <property type="molecule type" value="Genomic_DNA"/>
</dbReference>
<accession>A0AAE6H3D3</accession>
<dbReference type="KEGG" id="vg:80538312"/>